<evidence type="ECO:0000313" key="3">
    <source>
        <dbReference type="Proteomes" id="UP000835052"/>
    </source>
</evidence>
<evidence type="ECO:0000313" key="2">
    <source>
        <dbReference type="EMBL" id="CAD6186472.1"/>
    </source>
</evidence>
<feature type="compositionally biased region" description="Basic and acidic residues" evidence="1">
    <location>
        <begin position="8"/>
        <end position="25"/>
    </location>
</feature>
<feature type="region of interest" description="Disordered" evidence="1">
    <location>
        <begin position="1"/>
        <end position="43"/>
    </location>
</feature>
<comment type="caution">
    <text evidence="2">The sequence shown here is derived from an EMBL/GenBank/DDBJ whole genome shotgun (WGS) entry which is preliminary data.</text>
</comment>
<name>A0A8S1GUK8_9PELO</name>
<dbReference type="AlphaFoldDB" id="A0A8S1GUK8"/>
<dbReference type="Proteomes" id="UP000835052">
    <property type="component" value="Unassembled WGS sequence"/>
</dbReference>
<organism evidence="2 3">
    <name type="scientific">Caenorhabditis auriculariae</name>
    <dbReference type="NCBI Taxonomy" id="2777116"/>
    <lineage>
        <taxon>Eukaryota</taxon>
        <taxon>Metazoa</taxon>
        <taxon>Ecdysozoa</taxon>
        <taxon>Nematoda</taxon>
        <taxon>Chromadorea</taxon>
        <taxon>Rhabditida</taxon>
        <taxon>Rhabditina</taxon>
        <taxon>Rhabditomorpha</taxon>
        <taxon>Rhabditoidea</taxon>
        <taxon>Rhabditidae</taxon>
        <taxon>Peloderinae</taxon>
        <taxon>Caenorhabditis</taxon>
    </lineage>
</organism>
<gene>
    <name evidence="2" type="ORF">CAUJ_LOCUS2391</name>
</gene>
<evidence type="ECO:0000256" key="1">
    <source>
        <dbReference type="SAM" id="MobiDB-lite"/>
    </source>
</evidence>
<dbReference type="EMBL" id="CAJGYM010000004">
    <property type="protein sequence ID" value="CAD6186472.1"/>
    <property type="molecule type" value="Genomic_DNA"/>
</dbReference>
<keyword evidence="3" id="KW-1185">Reference proteome</keyword>
<accession>A0A8S1GUK8</accession>
<reference evidence="2" key="1">
    <citation type="submission" date="2020-10" db="EMBL/GenBank/DDBJ databases">
        <authorList>
            <person name="Kikuchi T."/>
        </authorList>
    </citation>
    <scope>NUCLEOTIDE SEQUENCE</scope>
    <source>
        <strain evidence="2">NKZ352</strain>
    </source>
</reference>
<protein>
    <submittedName>
        <fullName evidence="2">Uncharacterized protein</fullName>
    </submittedName>
</protein>
<sequence length="144" mass="15987">MLLGRTPQKRDDKLAELRDAAEEVHSPPPPPQNAALARVKPPEPTASLVKSWMRGTFKVWSDRDPAYQKIALVATTVATAPKLDHVLTGQVDQTLRATLSEPNLIQIHEGLLNALNGPGQRVFGPQRRQRHTRWFRVAPTNHGA</sequence>
<proteinExistence type="predicted"/>